<dbReference type="EMBL" id="CP162599">
    <property type="protein sequence ID" value="XDK31193.1"/>
    <property type="molecule type" value="Genomic_DNA"/>
</dbReference>
<name>A0AB39HLA6_9BACI</name>
<dbReference type="PANTHER" id="PTHR48069">
    <property type="entry name" value="DIHYDROFOLATE REDUCTASE"/>
    <property type="match status" value="1"/>
</dbReference>
<keyword evidence="5 8" id="KW-0521">NADP</keyword>
<dbReference type="PRINTS" id="PR00070">
    <property type="entry name" value="DHFR"/>
</dbReference>
<dbReference type="FunFam" id="3.40.430.10:FF:000001">
    <property type="entry name" value="Dihydrofolate reductase"/>
    <property type="match status" value="1"/>
</dbReference>
<evidence type="ECO:0000256" key="6">
    <source>
        <dbReference type="ARBA" id="ARBA00023002"/>
    </source>
</evidence>
<dbReference type="InterPro" id="IPR001796">
    <property type="entry name" value="DHFR_dom"/>
</dbReference>
<gene>
    <name evidence="10" type="ORF">AB4Y30_09065</name>
</gene>
<comment type="catalytic activity">
    <reaction evidence="8">
        <text>(6S)-5,6,7,8-tetrahydrofolate + NADP(+) = 7,8-dihydrofolate + NADPH + H(+)</text>
        <dbReference type="Rhea" id="RHEA:15009"/>
        <dbReference type="ChEBI" id="CHEBI:15378"/>
        <dbReference type="ChEBI" id="CHEBI:57451"/>
        <dbReference type="ChEBI" id="CHEBI:57453"/>
        <dbReference type="ChEBI" id="CHEBI:57783"/>
        <dbReference type="ChEBI" id="CHEBI:58349"/>
        <dbReference type="EC" id="1.5.1.3"/>
    </reaction>
</comment>
<sequence>MLSLIVAIGNNRMIGSDNDMPWHIPKDLQYFKEVTNGHTIIMGRKTFESIGRPLPNRRNIVLTRQELNIDGVEVIHELNDIFKIVEKYPNDEIFIGGGGNLYEQTISHADRLYITHIDEDFEGDTLFPEFSKSEWKQVSKTKGEKDDKNPYDYYFTVYDRI</sequence>
<dbReference type="RefSeq" id="WP_368651921.1">
    <property type="nucleotide sequence ID" value="NZ_CP162599.1"/>
</dbReference>
<dbReference type="GO" id="GO:0005829">
    <property type="term" value="C:cytosol"/>
    <property type="evidence" value="ECO:0007669"/>
    <property type="project" value="TreeGrafter"/>
</dbReference>
<comment type="pathway">
    <text evidence="1 8">Cofactor biosynthesis; tetrahydrofolate biosynthesis; 5,6,7,8-tetrahydrofolate from 7,8-dihydrofolate: step 1/1.</text>
</comment>
<reference evidence="10" key="1">
    <citation type="submission" date="2024-07" db="EMBL/GenBank/DDBJ databases">
        <title>Halotolerant mesophilic bacterium Ornithinibacillus sp. 4-3, sp. nov., isolated from soil.</title>
        <authorList>
            <person name="Sidarenka A.V."/>
            <person name="Guliayeva D.E."/>
            <person name="Leanovich S.I."/>
            <person name="Hileuskaya K.S."/>
            <person name="Akhremchuk A.E."/>
            <person name="Sikolenko M.A."/>
            <person name="Valentovich L.N."/>
        </authorList>
    </citation>
    <scope>NUCLEOTIDE SEQUENCE</scope>
    <source>
        <strain evidence="10">4-3</strain>
    </source>
</reference>
<evidence type="ECO:0000256" key="1">
    <source>
        <dbReference type="ARBA" id="ARBA00004903"/>
    </source>
</evidence>
<dbReference type="AlphaFoldDB" id="A0AB39HLA6"/>
<feature type="domain" description="DHFR" evidence="9">
    <location>
        <begin position="1"/>
        <end position="160"/>
    </location>
</feature>
<dbReference type="GO" id="GO:0006730">
    <property type="term" value="P:one-carbon metabolic process"/>
    <property type="evidence" value="ECO:0007669"/>
    <property type="project" value="UniProtKB-KW"/>
</dbReference>
<dbReference type="Pfam" id="PF00186">
    <property type="entry name" value="DHFR_1"/>
    <property type="match status" value="1"/>
</dbReference>
<dbReference type="GO" id="GO:0070401">
    <property type="term" value="F:NADP+ binding"/>
    <property type="evidence" value="ECO:0007669"/>
    <property type="project" value="UniProtKB-ARBA"/>
</dbReference>
<dbReference type="InterPro" id="IPR024072">
    <property type="entry name" value="DHFR-like_dom_sf"/>
</dbReference>
<dbReference type="PANTHER" id="PTHR48069:SF3">
    <property type="entry name" value="DIHYDROFOLATE REDUCTASE"/>
    <property type="match status" value="1"/>
</dbReference>
<comment type="function">
    <text evidence="7 8">Key enzyme in folate metabolism. Catalyzes an essential reaction for de novo glycine and purine synthesis, and for DNA precursor synthesis.</text>
</comment>
<evidence type="ECO:0000259" key="9">
    <source>
        <dbReference type="PROSITE" id="PS51330"/>
    </source>
</evidence>
<dbReference type="GO" id="GO:0004146">
    <property type="term" value="F:dihydrofolate reductase activity"/>
    <property type="evidence" value="ECO:0007669"/>
    <property type="project" value="UniProtKB-EC"/>
</dbReference>
<evidence type="ECO:0000256" key="8">
    <source>
        <dbReference type="PIRNR" id="PIRNR000194"/>
    </source>
</evidence>
<keyword evidence="6 8" id="KW-0560">Oxidoreductase</keyword>
<evidence type="ECO:0000256" key="4">
    <source>
        <dbReference type="ARBA" id="ARBA00022563"/>
    </source>
</evidence>
<comment type="similarity">
    <text evidence="2 8">Belongs to the dihydrofolate reductase family.</text>
</comment>
<organism evidence="10">
    <name type="scientific">Ornithinibacillus sp. 4-3</name>
    <dbReference type="NCBI Taxonomy" id="3231488"/>
    <lineage>
        <taxon>Bacteria</taxon>
        <taxon>Bacillati</taxon>
        <taxon>Bacillota</taxon>
        <taxon>Bacilli</taxon>
        <taxon>Bacillales</taxon>
        <taxon>Bacillaceae</taxon>
        <taxon>Ornithinibacillus</taxon>
    </lineage>
</organism>
<dbReference type="InterPro" id="IPR012259">
    <property type="entry name" value="DHFR"/>
</dbReference>
<proteinExistence type="inferred from homology"/>
<keyword evidence="4 8" id="KW-0554">One-carbon metabolism</keyword>
<dbReference type="EC" id="1.5.1.3" evidence="3 8"/>
<dbReference type="Gene3D" id="3.40.430.10">
    <property type="entry name" value="Dihydrofolate Reductase, subunit A"/>
    <property type="match status" value="1"/>
</dbReference>
<dbReference type="GO" id="GO:0046654">
    <property type="term" value="P:tetrahydrofolate biosynthetic process"/>
    <property type="evidence" value="ECO:0007669"/>
    <property type="project" value="InterPro"/>
</dbReference>
<evidence type="ECO:0000313" key="10">
    <source>
        <dbReference type="EMBL" id="XDK31193.1"/>
    </source>
</evidence>
<accession>A0AB39HLA6</accession>
<dbReference type="GO" id="GO:0046655">
    <property type="term" value="P:folic acid metabolic process"/>
    <property type="evidence" value="ECO:0007669"/>
    <property type="project" value="TreeGrafter"/>
</dbReference>
<protein>
    <recommendedName>
        <fullName evidence="3 8">Dihydrofolate reductase</fullName>
        <ecNumber evidence="3 8">1.5.1.3</ecNumber>
    </recommendedName>
</protein>
<evidence type="ECO:0000256" key="7">
    <source>
        <dbReference type="ARBA" id="ARBA00025067"/>
    </source>
</evidence>
<dbReference type="PIRSF" id="PIRSF000194">
    <property type="entry name" value="DHFR"/>
    <property type="match status" value="1"/>
</dbReference>
<dbReference type="CDD" id="cd00209">
    <property type="entry name" value="DHFR"/>
    <property type="match status" value="1"/>
</dbReference>
<evidence type="ECO:0000256" key="3">
    <source>
        <dbReference type="ARBA" id="ARBA00012856"/>
    </source>
</evidence>
<dbReference type="SUPFAM" id="SSF53597">
    <property type="entry name" value="Dihydrofolate reductase-like"/>
    <property type="match status" value="1"/>
</dbReference>
<evidence type="ECO:0000256" key="5">
    <source>
        <dbReference type="ARBA" id="ARBA00022857"/>
    </source>
</evidence>
<dbReference type="GO" id="GO:0046452">
    <property type="term" value="P:dihydrofolate metabolic process"/>
    <property type="evidence" value="ECO:0007669"/>
    <property type="project" value="TreeGrafter"/>
</dbReference>
<evidence type="ECO:0000256" key="2">
    <source>
        <dbReference type="ARBA" id="ARBA00009539"/>
    </source>
</evidence>
<dbReference type="PROSITE" id="PS51330">
    <property type="entry name" value="DHFR_2"/>
    <property type="match status" value="1"/>
</dbReference>